<proteinExistence type="predicted"/>
<dbReference type="Gene3D" id="2.120.10.10">
    <property type="match status" value="1"/>
</dbReference>
<accession>A0A5B9MPG0</accession>
<evidence type="ECO:0000313" key="3">
    <source>
        <dbReference type="EMBL" id="QEG02774.1"/>
    </source>
</evidence>
<organism evidence="3 4">
    <name type="scientific">Stieleria maiorica</name>
    <dbReference type="NCBI Taxonomy" id="2795974"/>
    <lineage>
        <taxon>Bacteria</taxon>
        <taxon>Pseudomonadati</taxon>
        <taxon>Planctomycetota</taxon>
        <taxon>Planctomycetia</taxon>
        <taxon>Pirellulales</taxon>
        <taxon>Pirellulaceae</taxon>
        <taxon>Stieleria</taxon>
    </lineage>
</organism>
<dbReference type="InterPro" id="IPR011040">
    <property type="entry name" value="Sialidase"/>
</dbReference>
<dbReference type="RefSeq" id="WP_147871664.1">
    <property type="nucleotide sequence ID" value="NZ_CP036264.1"/>
</dbReference>
<protein>
    <submittedName>
        <fullName evidence="3">Sialidase A</fullName>
        <ecNumber evidence="3">3.2.1.18</ecNumber>
    </submittedName>
</protein>
<dbReference type="GO" id="GO:0004308">
    <property type="term" value="F:exo-alpha-sialidase activity"/>
    <property type="evidence" value="ECO:0007669"/>
    <property type="project" value="UniProtKB-EC"/>
</dbReference>
<evidence type="ECO:0000313" key="4">
    <source>
        <dbReference type="Proteomes" id="UP000321353"/>
    </source>
</evidence>
<dbReference type="Pfam" id="PF13088">
    <property type="entry name" value="BNR_2"/>
    <property type="match status" value="1"/>
</dbReference>
<evidence type="ECO:0000256" key="1">
    <source>
        <dbReference type="SAM" id="SignalP"/>
    </source>
</evidence>
<feature type="chain" id="PRO_5022816400" evidence="1">
    <location>
        <begin position="22"/>
        <end position="389"/>
    </location>
</feature>
<keyword evidence="4" id="KW-1185">Reference proteome</keyword>
<evidence type="ECO:0000259" key="2">
    <source>
        <dbReference type="Pfam" id="PF13088"/>
    </source>
</evidence>
<dbReference type="InterPro" id="IPR036278">
    <property type="entry name" value="Sialidase_sf"/>
</dbReference>
<dbReference type="CDD" id="cd15482">
    <property type="entry name" value="Sialidase_non-viral"/>
    <property type="match status" value="1"/>
</dbReference>
<dbReference type="Proteomes" id="UP000321353">
    <property type="component" value="Chromosome"/>
</dbReference>
<dbReference type="PANTHER" id="PTHR43752:SF2">
    <property type="entry name" value="BNR_ASP-BOX REPEAT FAMILY PROTEIN"/>
    <property type="match status" value="1"/>
</dbReference>
<dbReference type="EC" id="3.2.1.18" evidence="3"/>
<keyword evidence="3" id="KW-0326">Glycosidase</keyword>
<dbReference type="SUPFAM" id="SSF50939">
    <property type="entry name" value="Sialidases"/>
    <property type="match status" value="1"/>
</dbReference>
<keyword evidence="3" id="KW-0378">Hydrolase</keyword>
<dbReference type="AlphaFoldDB" id="A0A5B9MPG0"/>
<dbReference type="KEGG" id="smam:Mal15_68950"/>
<gene>
    <name evidence="3" type="primary">nanA_2</name>
    <name evidence="3" type="ORF">Mal15_68950</name>
</gene>
<feature type="signal peptide" evidence="1">
    <location>
        <begin position="1"/>
        <end position="21"/>
    </location>
</feature>
<keyword evidence="1" id="KW-0732">Signal</keyword>
<reference evidence="3 4" key="1">
    <citation type="submission" date="2019-02" db="EMBL/GenBank/DDBJ databases">
        <title>Planctomycetal bacteria perform biofilm scaping via a novel small molecule.</title>
        <authorList>
            <person name="Jeske O."/>
            <person name="Boedeker C."/>
            <person name="Wiegand S."/>
            <person name="Breitling P."/>
            <person name="Kallscheuer N."/>
            <person name="Jogler M."/>
            <person name="Rohde M."/>
            <person name="Petersen J."/>
            <person name="Medema M.H."/>
            <person name="Surup F."/>
            <person name="Jogler C."/>
        </authorList>
    </citation>
    <scope>NUCLEOTIDE SEQUENCE [LARGE SCALE GENOMIC DNA]</scope>
    <source>
        <strain evidence="3 4">Mal15</strain>
    </source>
</reference>
<sequence length="389" mass="43161" precursor="true">MKWLVFIGAVIMVSVTSVVVAEEAARQAVVLRLPPTPSNPRNSEGDFVRLNDGRILFVYTHFTGGGGDHSTAHLAGRFSSDDGRTWDDADTLILENNATQNIMSVSLLRLADDRIAMFYLRKQSLQDCRPVVRFSDDEAKTWTVPTEIIPDSEVGYYVLNNDRVIQLHNAQEYNAQQHNGRLVVPVALHHTPDQEKPDWTGRVMCYLSDDAGKSWQRSKTTMQAHDPNTGRRLVAQEPGVVQLHDDRVMMFVRSNAGSQLFSHSHDGGDTWSPLTPSTLQSPTSPATIERIPESDSLVCVWNDHANITPELRGKRTPLSLATSSDGGATWSPSITLFDNPDGWYCYTALEFTPDAVLLGHCAGDRTKNNGLAESQITRLPWSILGELRP</sequence>
<dbReference type="PANTHER" id="PTHR43752">
    <property type="entry name" value="BNR/ASP-BOX REPEAT FAMILY PROTEIN"/>
    <property type="match status" value="1"/>
</dbReference>
<name>A0A5B9MPG0_9BACT</name>
<dbReference type="EMBL" id="CP036264">
    <property type="protein sequence ID" value="QEG02774.1"/>
    <property type="molecule type" value="Genomic_DNA"/>
</dbReference>
<feature type="domain" description="Sialidase" evidence="2">
    <location>
        <begin position="107"/>
        <end position="354"/>
    </location>
</feature>